<sequence>MHIKAELWKSRQRSIDTRQMFFTAILLSLIKDASSFAIGTGVAPIGCGPACAVIVPPPPPQPQWSEWGPWSGCSASCGGGVSHRVRLCKDPCNTCCVGVATESSTCNTQPCCEWSSWSPWSECSVTCGSGGTTYRTRQCNCVEGCAGPSHEQISCAAGIPCPEIHPPMPVLPPPPPPPTPSTICISCYLPTPPCLLCSVYTTGWSRSRLYAKLLK</sequence>
<evidence type="ECO:0000256" key="1">
    <source>
        <dbReference type="ARBA" id="ARBA00022737"/>
    </source>
</evidence>
<dbReference type="Proteomes" id="UP001176961">
    <property type="component" value="Unassembled WGS sequence"/>
</dbReference>
<dbReference type="PANTHER" id="PTHR22906:SF48">
    <property type="entry name" value="THROMBOSPONDIN TYPE 1 DOMAIN PROTEIN"/>
    <property type="match status" value="1"/>
</dbReference>
<dbReference type="PANTHER" id="PTHR22906">
    <property type="entry name" value="PROPERDIN"/>
    <property type="match status" value="1"/>
</dbReference>
<accession>A0AA36GPF1</accession>
<dbReference type="Gene3D" id="2.20.100.10">
    <property type="entry name" value="Thrombospondin type-1 (TSP1) repeat"/>
    <property type="match status" value="2"/>
</dbReference>
<dbReference type="SUPFAM" id="SSF82895">
    <property type="entry name" value="TSP-1 type 1 repeat"/>
    <property type="match status" value="2"/>
</dbReference>
<gene>
    <name evidence="3" type="ORF">CYNAS_LOCUS7875</name>
</gene>
<comment type="caution">
    <text evidence="3">The sequence shown here is derived from an EMBL/GenBank/DDBJ whole genome shotgun (WGS) entry which is preliminary data.</text>
</comment>
<organism evidence="3 4">
    <name type="scientific">Cylicocyclus nassatus</name>
    <name type="common">Nematode worm</name>
    <dbReference type="NCBI Taxonomy" id="53992"/>
    <lineage>
        <taxon>Eukaryota</taxon>
        <taxon>Metazoa</taxon>
        <taxon>Ecdysozoa</taxon>
        <taxon>Nematoda</taxon>
        <taxon>Chromadorea</taxon>
        <taxon>Rhabditida</taxon>
        <taxon>Rhabditina</taxon>
        <taxon>Rhabditomorpha</taxon>
        <taxon>Strongyloidea</taxon>
        <taxon>Strongylidae</taxon>
        <taxon>Cylicocyclus</taxon>
    </lineage>
</organism>
<dbReference type="Pfam" id="PF00090">
    <property type="entry name" value="TSP_1"/>
    <property type="match status" value="2"/>
</dbReference>
<dbReference type="PRINTS" id="PR01705">
    <property type="entry name" value="TSP1REPEAT"/>
</dbReference>
<keyword evidence="2" id="KW-1015">Disulfide bond</keyword>
<keyword evidence="1" id="KW-0677">Repeat</keyword>
<dbReference type="AlphaFoldDB" id="A0AA36GPF1"/>
<evidence type="ECO:0000313" key="3">
    <source>
        <dbReference type="EMBL" id="CAJ0595892.1"/>
    </source>
</evidence>
<reference evidence="3" key="1">
    <citation type="submission" date="2023-07" db="EMBL/GenBank/DDBJ databases">
        <authorList>
            <consortium name="CYATHOMIX"/>
        </authorList>
    </citation>
    <scope>NUCLEOTIDE SEQUENCE</scope>
    <source>
        <strain evidence="3">N/A</strain>
    </source>
</reference>
<keyword evidence="4" id="KW-1185">Reference proteome</keyword>
<evidence type="ECO:0000256" key="2">
    <source>
        <dbReference type="ARBA" id="ARBA00023157"/>
    </source>
</evidence>
<proteinExistence type="predicted"/>
<dbReference type="SMART" id="SM00209">
    <property type="entry name" value="TSP1"/>
    <property type="match status" value="2"/>
</dbReference>
<dbReference type="InterPro" id="IPR052065">
    <property type="entry name" value="Compl_asym_regulator"/>
</dbReference>
<evidence type="ECO:0000313" key="4">
    <source>
        <dbReference type="Proteomes" id="UP001176961"/>
    </source>
</evidence>
<dbReference type="InterPro" id="IPR000884">
    <property type="entry name" value="TSP1_rpt"/>
</dbReference>
<name>A0AA36GPF1_CYLNA</name>
<protein>
    <submittedName>
        <fullName evidence="3">Uncharacterized protein</fullName>
    </submittedName>
</protein>
<dbReference type="PROSITE" id="PS50092">
    <property type="entry name" value="TSP1"/>
    <property type="match status" value="2"/>
</dbReference>
<dbReference type="InterPro" id="IPR036383">
    <property type="entry name" value="TSP1_rpt_sf"/>
</dbReference>
<dbReference type="EMBL" id="CATQJL010000112">
    <property type="protein sequence ID" value="CAJ0595892.1"/>
    <property type="molecule type" value="Genomic_DNA"/>
</dbReference>